<sequence length="283" mass="31401">MIKAVILDIDGVIVGGKPGINFPFPNSDVIKALQKINKKTKVFLCTAKPSFAITDLVSKIGLNSVNITCGGAEIKDYRKKKFIKKHLINSKSAKKYVDECKKLGLYIEVYSSREYAIEKSSYCDLTKINISILGKKPKSVDSLTTFILENEIIKIMPAAFNRSEIQKIKKLMAKFPELQLEFGANPIYAPTLFAVITAKGVNKKSGAIEISKFSKIPFTNILGVGDGISDWEFIKLCKYGATLENGRRGIKELVLSKGEKFSFIGPSVNENGILDILKYFKIN</sequence>
<name>A0A1F7IGJ8_9BACT</name>
<dbReference type="PANTHER" id="PTHR10000:SF8">
    <property type="entry name" value="HAD SUPERFAMILY HYDROLASE-LIKE, TYPE 3"/>
    <property type="match status" value="1"/>
</dbReference>
<dbReference type="GO" id="GO:0000287">
    <property type="term" value="F:magnesium ion binding"/>
    <property type="evidence" value="ECO:0007669"/>
    <property type="project" value="TreeGrafter"/>
</dbReference>
<dbReference type="EMBL" id="MGAG01000002">
    <property type="protein sequence ID" value="OGK42459.1"/>
    <property type="molecule type" value="Genomic_DNA"/>
</dbReference>
<evidence type="ECO:0000313" key="2">
    <source>
        <dbReference type="Proteomes" id="UP000177698"/>
    </source>
</evidence>
<dbReference type="InterPro" id="IPR023214">
    <property type="entry name" value="HAD_sf"/>
</dbReference>
<dbReference type="Gene3D" id="3.40.50.1000">
    <property type="entry name" value="HAD superfamily/HAD-like"/>
    <property type="match status" value="1"/>
</dbReference>
<dbReference type="NCBIfam" id="TIGR01484">
    <property type="entry name" value="HAD-SF-IIB"/>
    <property type="match status" value="1"/>
</dbReference>
<protein>
    <submittedName>
        <fullName evidence="1">Uncharacterized protein</fullName>
    </submittedName>
</protein>
<accession>A0A1F7IGJ8</accession>
<dbReference type="AlphaFoldDB" id="A0A1F7IGJ8"/>
<dbReference type="Proteomes" id="UP000177698">
    <property type="component" value="Unassembled WGS sequence"/>
</dbReference>
<dbReference type="Gene3D" id="3.30.1240.10">
    <property type="match status" value="1"/>
</dbReference>
<dbReference type="PANTHER" id="PTHR10000">
    <property type="entry name" value="PHOSPHOSERINE PHOSPHATASE"/>
    <property type="match status" value="1"/>
</dbReference>
<gene>
    <name evidence="1" type="ORF">A2954_01290</name>
</gene>
<dbReference type="InterPro" id="IPR006379">
    <property type="entry name" value="HAD-SF_hydro_IIB"/>
</dbReference>
<reference evidence="1 2" key="1">
    <citation type="journal article" date="2016" name="Nat. Commun.">
        <title>Thousands of microbial genomes shed light on interconnected biogeochemical processes in an aquifer system.</title>
        <authorList>
            <person name="Anantharaman K."/>
            <person name="Brown C.T."/>
            <person name="Hug L.A."/>
            <person name="Sharon I."/>
            <person name="Castelle C.J."/>
            <person name="Probst A.J."/>
            <person name="Thomas B.C."/>
            <person name="Singh A."/>
            <person name="Wilkins M.J."/>
            <person name="Karaoz U."/>
            <person name="Brodie E.L."/>
            <person name="Williams K.H."/>
            <person name="Hubbard S.S."/>
            <person name="Banfield J.F."/>
        </authorList>
    </citation>
    <scope>NUCLEOTIDE SEQUENCE [LARGE SCALE GENOMIC DNA]</scope>
</reference>
<dbReference type="GO" id="GO:0005829">
    <property type="term" value="C:cytosol"/>
    <property type="evidence" value="ECO:0007669"/>
    <property type="project" value="TreeGrafter"/>
</dbReference>
<evidence type="ECO:0000313" key="1">
    <source>
        <dbReference type="EMBL" id="OGK42459.1"/>
    </source>
</evidence>
<dbReference type="SUPFAM" id="SSF56784">
    <property type="entry name" value="HAD-like"/>
    <property type="match status" value="1"/>
</dbReference>
<proteinExistence type="predicted"/>
<dbReference type="STRING" id="1802056.A2954_01290"/>
<organism evidence="1 2">
    <name type="scientific">Candidatus Roizmanbacteria bacterium RIFCSPLOWO2_01_FULL_37_12</name>
    <dbReference type="NCBI Taxonomy" id="1802056"/>
    <lineage>
        <taxon>Bacteria</taxon>
        <taxon>Candidatus Roizmaniibacteriota</taxon>
    </lineage>
</organism>
<dbReference type="InterPro" id="IPR036412">
    <property type="entry name" value="HAD-like_sf"/>
</dbReference>
<comment type="caution">
    <text evidence="1">The sequence shown here is derived from an EMBL/GenBank/DDBJ whole genome shotgun (WGS) entry which is preliminary data.</text>
</comment>
<dbReference type="GO" id="GO:0016791">
    <property type="term" value="F:phosphatase activity"/>
    <property type="evidence" value="ECO:0007669"/>
    <property type="project" value="TreeGrafter"/>
</dbReference>
<dbReference type="Pfam" id="PF08282">
    <property type="entry name" value="Hydrolase_3"/>
    <property type="match status" value="1"/>
</dbReference>